<dbReference type="EMBL" id="CP036426">
    <property type="protein sequence ID" value="QDV38893.1"/>
    <property type="molecule type" value="Genomic_DNA"/>
</dbReference>
<protein>
    <submittedName>
        <fullName evidence="1">Uncharacterized protein</fullName>
    </submittedName>
</protein>
<accession>A0A518HDJ4</accession>
<dbReference type="Proteomes" id="UP000317835">
    <property type="component" value="Chromosome"/>
</dbReference>
<dbReference type="KEGG" id="tpla:ElP_68530"/>
<sequence length="425" mass="46578">MSNSTLRDAIARGLEPGADLAAEIHALGEVALADPDDAVAVCEALDRLPPEPPDDSATRSPLHAVLGLLQGVETREAYEAVVERGVPSLAAVVLRMLDDPESGTEARRGIVAFALKVLGLYRVPEAIDLIAEAAHRPGMEDAYLWEVIFRTFDQQHPLRLPLCDRLRDPLPGGFAGVAYLDFANALAREGFIDDHPFDTPEGRRRLLEFLRDSDTERFGRAHSAAAALPFVEGSDRDPLLALAMDHPSTAVQLEGAWASAKLGSEAGVRFLSRMCLDLNHSLQARLYLQELGRHDAVPERAAEPSFEAMAKLVDWLSHPMEFGRAPDEIALVDTRELLWPPSNDLRRLWIFRYRYDPDGPDSPGGEGVGLVGSITFALFGETSPEMPPEDIYALHCCWELQVEDDPRAPADRTAEAGRRLLGFGA</sequence>
<evidence type="ECO:0000313" key="2">
    <source>
        <dbReference type="Proteomes" id="UP000317835"/>
    </source>
</evidence>
<gene>
    <name evidence="1" type="ORF">ElP_68530</name>
</gene>
<evidence type="ECO:0000313" key="1">
    <source>
        <dbReference type="EMBL" id="QDV38893.1"/>
    </source>
</evidence>
<proteinExistence type="predicted"/>
<name>A0A518HDJ4_9BACT</name>
<dbReference type="AlphaFoldDB" id="A0A518HDJ4"/>
<dbReference type="RefSeq" id="WP_145277741.1">
    <property type="nucleotide sequence ID" value="NZ_CP036426.1"/>
</dbReference>
<reference evidence="1 2" key="1">
    <citation type="submission" date="2019-02" db="EMBL/GenBank/DDBJ databases">
        <title>Deep-cultivation of Planctomycetes and their phenomic and genomic characterization uncovers novel biology.</title>
        <authorList>
            <person name="Wiegand S."/>
            <person name="Jogler M."/>
            <person name="Boedeker C."/>
            <person name="Pinto D."/>
            <person name="Vollmers J."/>
            <person name="Rivas-Marin E."/>
            <person name="Kohn T."/>
            <person name="Peeters S.H."/>
            <person name="Heuer A."/>
            <person name="Rast P."/>
            <person name="Oberbeckmann S."/>
            <person name="Bunk B."/>
            <person name="Jeske O."/>
            <person name="Meyerdierks A."/>
            <person name="Storesund J.E."/>
            <person name="Kallscheuer N."/>
            <person name="Luecker S."/>
            <person name="Lage O.M."/>
            <person name="Pohl T."/>
            <person name="Merkel B.J."/>
            <person name="Hornburger P."/>
            <person name="Mueller R.-W."/>
            <person name="Bruemmer F."/>
            <person name="Labrenz M."/>
            <person name="Spormann A.M."/>
            <person name="Op den Camp H."/>
            <person name="Overmann J."/>
            <person name="Amann R."/>
            <person name="Jetten M.S.M."/>
            <person name="Mascher T."/>
            <person name="Medema M.H."/>
            <person name="Devos D.P."/>
            <person name="Kaster A.-K."/>
            <person name="Ovreas L."/>
            <person name="Rohde M."/>
            <person name="Galperin M.Y."/>
            <person name="Jogler C."/>
        </authorList>
    </citation>
    <scope>NUCLEOTIDE SEQUENCE [LARGE SCALE GENOMIC DNA]</scope>
    <source>
        <strain evidence="1 2">ElP</strain>
    </source>
</reference>
<dbReference type="OrthoDB" id="210909at2"/>
<keyword evidence="2" id="KW-1185">Reference proteome</keyword>
<organism evidence="1 2">
    <name type="scientific">Tautonia plasticadhaerens</name>
    <dbReference type="NCBI Taxonomy" id="2527974"/>
    <lineage>
        <taxon>Bacteria</taxon>
        <taxon>Pseudomonadati</taxon>
        <taxon>Planctomycetota</taxon>
        <taxon>Planctomycetia</taxon>
        <taxon>Isosphaerales</taxon>
        <taxon>Isosphaeraceae</taxon>
        <taxon>Tautonia</taxon>
    </lineage>
</organism>